<dbReference type="InterPro" id="IPR019533">
    <property type="entry name" value="Peptidase_S26"/>
</dbReference>
<keyword evidence="5 8" id="KW-0645">Protease</keyword>
<dbReference type="PANTHER" id="PTHR43390">
    <property type="entry name" value="SIGNAL PEPTIDASE I"/>
    <property type="match status" value="1"/>
</dbReference>
<feature type="transmembrane region" description="Helical" evidence="8">
    <location>
        <begin position="9"/>
        <end position="26"/>
    </location>
</feature>
<dbReference type="GO" id="GO:0006465">
    <property type="term" value="P:signal peptide processing"/>
    <property type="evidence" value="ECO:0007669"/>
    <property type="project" value="InterPro"/>
</dbReference>
<evidence type="ECO:0000256" key="4">
    <source>
        <dbReference type="ARBA" id="ARBA00013208"/>
    </source>
</evidence>
<evidence type="ECO:0000256" key="7">
    <source>
        <dbReference type="PIRSR" id="PIRSR600223-1"/>
    </source>
</evidence>
<comment type="subcellular location">
    <subcellularLocation>
        <location evidence="2">Cell membrane</location>
        <topology evidence="2">Single-pass type II membrane protein</topology>
    </subcellularLocation>
    <subcellularLocation>
        <location evidence="9">Membrane</location>
        <topology evidence="9">Single-pass type II membrane protein</topology>
    </subcellularLocation>
</comment>
<evidence type="ECO:0000256" key="8">
    <source>
        <dbReference type="RuleBase" id="RU003993"/>
    </source>
</evidence>
<evidence type="ECO:0000256" key="5">
    <source>
        <dbReference type="ARBA" id="ARBA00022670"/>
    </source>
</evidence>
<dbReference type="InterPro" id="IPR036286">
    <property type="entry name" value="LexA/Signal_pep-like_sf"/>
</dbReference>
<dbReference type="InterPro" id="IPR000223">
    <property type="entry name" value="Pept_S26A_signal_pept_1"/>
</dbReference>
<dbReference type="EC" id="3.4.21.89" evidence="4 8"/>
<dbReference type="SUPFAM" id="SSF51306">
    <property type="entry name" value="LexA/Signal peptidase"/>
    <property type="match status" value="1"/>
</dbReference>
<comment type="caution">
    <text evidence="11">The sequence shown here is derived from an EMBL/GenBank/DDBJ whole genome shotgun (WGS) entry which is preliminary data.</text>
</comment>
<evidence type="ECO:0000256" key="1">
    <source>
        <dbReference type="ARBA" id="ARBA00000677"/>
    </source>
</evidence>
<reference evidence="11" key="1">
    <citation type="submission" date="2020-10" db="EMBL/GenBank/DDBJ databases">
        <authorList>
            <person name="Gilroy R."/>
        </authorList>
    </citation>
    <scope>NUCLEOTIDE SEQUENCE</scope>
    <source>
        <strain evidence="11">CHK197-8231</strain>
    </source>
</reference>
<dbReference type="PROSITE" id="PS00761">
    <property type="entry name" value="SPASE_I_3"/>
    <property type="match status" value="1"/>
</dbReference>
<feature type="domain" description="Peptidase S26" evidence="10">
    <location>
        <begin position="12"/>
        <end position="152"/>
    </location>
</feature>
<keyword evidence="8" id="KW-0472">Membrane</keyword>
<reference evidence="11" key="2">
    <citation type="journal article" date="2021" name="PeerJ">
        <title>Extensive microbial diversity within the chicken gut microbiome revealed by metagenomics and culture.</title>
        <authorList>
            <person name="Gilroy R."/>
            <person name="Ravi A."/>
            <person name="Getino M."/>
            <person name="Pursley I."/>
            <person name="Horton D.L."/>
            <person name="Alikhan N.F."/>
            <person name="Baker D."/>
            <person name="Gharbi K."/>
            <person name="Hall N."/>
            <person name="Watson M."/>
            <person name="Adriaenssens E.M."/>
            <person name="Foster-Nyarko E."/>
            <person name="Jarju S."/>
            <person name="Secka A."/>
            <person name="Antonio M."/>
            <person name="Oren A."/>
            <person name="Chaudhuri R.R."/>
            <person name="La Ragione R."/>
            <person name="Hildebrand F."/>
            <person name="Pallen M.J."/>
        </authorList>
    </citation>
    <scope>NUCLEOTIDE SEQUENCE</scope>
    <source>
        <strain evidence="11">CHK197-8231</strain>
    </source>
</reference>
<feature type="active site" evidence="7">
    <location>
        <position position="73"/>
    </location>
</feature>
<evidence type="ECO:0000256" key="3">
    <source>
        <dbReference type="ARBA" id="ARBA00009370"/>
    </source>
</evidence>
<dbReference type="AlphaFoldDB" id="A0A9D1L4J7"/>
<dbReference type="PROSITE" id="PS00501">
    <property type="entry name" value="SPASE_I_1"/>
    <property type="match status" value="1"/>
</dbReference>
<keyword evidence="8" id="KW-1133">Transmembrane helix</keyword>
<dbReference type="NCBIfam" id="TIGR02227">
    <property type="entry name" value="sigpep_I_bact"/>
    <property type="match status" value="1"/>
</dbReference>
<proteinExistence type="inferred from homology"/>
<dbReference type="EMBL" id="DVML01000033">
    <property type="protein sequence ID" value="HIU23048.1"/>
    <property type="molecule type" value="Genomic_DNA"/>
</dbReference>
<dbReference type="InterPro" id="IPR019756">
    <property type="entry name" value="Pept_S26A_signal_pept_1_Ser-AS"/>
</dbReference>
<dbReference type="GO" id="GO:0005886">
    <property type="term" value="C:plasma membrane"/>
    <property type="evidence" value="ECO:0007669"/>
    <property type="project" value="UniProtKB-SubCell"/>
</dbReference>
<dbReference type="PRINTS" id="PR00727">
    <property type="entry name" value="LEADERPTASE"/>
</dbReference>
<sequence>MEMKLFKELLPYIMIVVVVVAIRAFIATPVRVDGASMNPTLEDGEILILKKYDRSLERFDIVVLDYNGEKLVKRVIGLPGEKIAYKDNKLYVDGKRVKEPFEHEVTDDFELEEQIPEGYYFVLGDNRINSTDSRMIGAISKEQIQGTTNFSIFPFDKFGTVK</sequence>
<comment type="similarity">
    <text evidence="3 9">Belongs to the peptidase S26 family.</text>
</comment>
<dbReference type="PANTHER" id="PTHR43390:SF1">
    <property type="entry name" value="CHLOROPLAST PROCESSING PEPTIDASE"/>
    <property type="match status" value="1"/>
</dbReference>
<comment type="catalytic activity">
    <reaction evidence="1 8">
        <text>Cleavage of hydrophobic, N-terminal signal or leader sequences from secreted and periplasmic proteins.</text>
        <dbReference type="EC" id="3.4.21.89"/>
    </reaction>
</comment>
<dbReference type="InterPro" id="IPR019757">
    <property type="entry name" value="Pept_S26A_signal_pept_1_Lys-AS"/>
</dbReference>
<dbReference type="Gene3D" id="2.10.109.10">
    <property type="entry name" value="Umud Fragment, subunit A"/>
    <property type="match status" value="1"/>
</dbReference>
<keyword evidence="8" id="KW-0812">Transmembrane</keyword>
<feature type="active site" evidence="7">
    <location>
        <position position="36"/>
    </location>
</feature>
<dbReference type="GO" id="GO:0009003">
    <property type="term" value="F:signal peptidase activity"/>
    <property type="evidence" value="ECO:0007669"/>
    <property type="project" value="UniProtKB-EC"/>
</dbReference>
<dbReference type="Proteomes" id="UP000824087">
    <property type="component" value="Unassembled WGS sequence"/>
</dbReference>
<evidence type="ECO:0000313" key="11">
    <source>
        <dbReference type="EMBL" id="HIU23048.1"/>
    </source>
</evidence>
<dbReference type="PROSITE" id="PS00760">
    <property type="entry name" value="SPASE_I_2"/>
    <property type="match status" value="1"/>
</dbReference>
<keyword evidence="6 8" id="KW-0378">Hydrolase</keyword>
<gene>
    <name evidence="11" type="primary">lepB</name>
    <name evidence="11" type="ORF">IAD49_05645</name>
</gene>
<protein>
    <recommendedName>
        <fullName evidence="4 8">Signal peptidase I</fullName>
        <ecNumber evidence="4 8">3.4.21.89</ecNumber>
    </recommendedName>
</protein>
<evidence type="ECO:0000313" key="12">
    <source>
        <dbReference type="Proteomes" id="UP000824087"/>
    </source>
</evidence>
<evidence type="ECO:0000256" key="6">
    <source>
        <dbReference type="ARBA" id="ARBA00022801"/>
    </source>
</evidence>
<organism evidence="11 12">
    <name type="scientific">Candidatus Fimihabitans intestinipullorum</name>
    <dbReference type="NCBI Taxonomy" id="2840820"/>
    <lineage>
        <taxon>Bacteria</taxon>
        <taxon>Bacillati</taxon>
        <taxon>Mycoplasmatota</taxon>
        <taxon>Mycoplasmatota incertae sedis</taxon>
        <taxon>Candidatus Fimihabitans</taxon>
    </lineage>
</organism>
<dbReference type="GO" id="GO:0004252">
    <property type="term" value="F:serine-type endopeptidase activity"/>
    <property type="evidence" value="ECO:0007669"/>
    <property type="project" value="InterPro"/>
</dbReference>
<evidence type="ECO:0000256" key="9">
    <source>
        <dbReference type="RuleBase" id="RU362042"/>
    </source>
</evidence>
<accession>A0A9D1L4J7</accession>
<evidence type="ECO:0000256" key="2">
    <source>
        <dbReference type="ARBA" id="ARBA00004401"/>
    </source>
</evidence>
<dbReference type="Pfam" id="PF10502">
    <property type="entry name" value="Peptidase_S26"/>
    <property type="match status" value="1"/>
</dbReference>
<evidence type="ECO:0000259" key="10">
    <source>
        <dbReference type="Pfam" id="PF10502"/>
    </source>
</evidence>
<dbReference type="InterPro" id="IPR019758">
    <property type="entry name" value="Pept_S26A_signal_pept_1_CS"/>
</dbReference>
<name>A0A9D1L4J7_9BACT</name>
<dbReference type="CDD" id="cd06530">
    <property type="entry name" value="S26_SPase_I"/>
    <property type="match status" value="1"/>
</dbReference>